<dbReference type="EnsemblBacteria" id="AAM71852">
    <property type="protein sequence ID" value="AAM71852"/>
    <property type="gene ID" value="CT0610"/>
</dbReference>
<dbReference type="InterPro" id="IPR050181">
    <property type="entry name" value="Cold_shock_domain"/>
</dbReference>
<dbReference type="PROSITE" id="PS51857">
    <property type="entry name" value="CSD_2"/>
    <property type="match status" value="1"/>
</dbReference>
<dbReference type="GO" id="GO:0005829">
    <property type="term" value="C:cytosol"/>
    <property type="evidence" value="ECO:0007669"/>
    <property type="project" value="UniProtKB-ARBA"/>
</dbReference>
<dbReference type="KEGG" id="cte:CT0610"/>
<protein>
    <submittedName>
        <fullName evidence="3">Cold shock-like protein CspG</fullName>
    </submittedName>
</protein>
<dbReference type="RefSeq" id="WP_010932297.1">
    <property type="nucleotide sequence ID" value="NC_002932.3"/>
</dbReference>
<accession>Q8KES2</accession>
<proteinExistence type="predicted"/>
<sequence length="97" mass="10578">MAKSKVKWFDGKKGYGFILNPDGGEDIFVHFSSIISDQSFKVLNQDADVEYDLDKTQKGLQAKNVRELSVSAATVASGVENPAVRLGVQGEFNSLPQ</sequence>
<gene>
    <name evidence="3" type="primary">cpsG</name>
    <name evidence="3" type="ordered locus">CT0610</name>
</gene>
<dbReference type="InterPro" id="IPR011129">
    <property type="entry name" value="CSD"/>
</dbReference>
<dbReference type="SUPFAM" id="SSF50249">
    <property type="entry name" value="Nucleic acid-binding proteins"/>
    <property type="match status" value="1"/>
</dbReference>
<comment type="subcellular location">
    <subcellularLocation>
        <location evidence="1">Cytoplasm</location>
    </subcellularLocation>
</comment>
<name>Q8KES2_CHLTE</name>
<dbReference type="Gene3D" id="2.40.50.140">
    <property type="entry name" value="Nucleic acid-binding proteins"/>
    <property type="match status" value="1"/>
</dbReference>
<dbReference type="OrthoDB" id="9805039at2"/>
<evidence type="ECO:0000259" key="2">
    <source>
        <dbReference type="PROSITE" id="PS51857"/>
    </source>
</evidence>
<dbReference type="PRINTS" id="PR00050">
    <property type="entry name" value="COLDSHOCK"/>
</dbReference>
<keyword evidence="4" id="KW-1185">Reference proteome</keyword>
<organism evidence="3 4">
    <name type="scientific">Chlorobaculum tepidum (strain ATCC 49652 / DSM 12025 / NBRC 103806 / TLS)</name>
    <name type="common">Chlorobium tepidum</name>
    <dbReference type="NCBI Taxonomy" id="194439"/>
    <lineage>
        <taxon>Bacteria</taxon>
        <taxon>Pseudomonadati</taxon>
        <taxon>Chlorobiota</taxon>
        <taxon>Chlorobiia</taxon>
        <taxon>Chlorobiales</taxon>
        <taxon>Chlorobiaceae</taxon>
        <taxon>Chlorobaculum</taxon>
    </lineage>
</organism>
<dbReference type="PANTHER" id="PTHR11544">
    <property type="entry name" value="COLD SHOCK DOMAIN CONTAINING PROTEINS"/>
    <property type="match status" value="1"/>
</dbReference>
<evidence type="ECO:0000313" key="3">
    <source>
        <dbReference type="EMBL" id="AAM71852.1"/>
    </source>
</evidence>
<dbReference type="STRING" id="194439.CT0610"/>
<dbReference type="InterPro" id="IPR012340">
    <property type="entry name" value="NA-bd_OB-fold"/>
</dbReference>
<dbReference type="PATRIC" id="fig|194439.7.peg.567"/>
<reference evidence="3 4" key="1">
    <citation type="journal article" date="2002" name="Proc. Natl. Acad. Sci. U.S.A.">
        <title>The complete genome sequence of Chlorobium tepidum TLS, a photosynthetic, anaerobic, green-sulfur bacterium.</title>
        <authorList>
            <person name="Eisen J.A."/>
            <person name="Nelson K.E."/>
            <person name="Paulsen I.T."/>
            <person name="Heidelberg J.F."/>
            <person name="Wu M."/>
            <person name="Dodson R.J."/>
            <person name="Deboy R."/>
            <person name="Gwinn M.L."/>
            <person name="Nelson W.C."/>
            <person name="Haft D.H."/>
            <person name="Hickey E.K."/>
            <person name="Peterson J.D."/>
            <person name="Durkin A.S."/>
            <person name="Kolonay J.L."/>
            <person name="Yang F."/>
            <person name="Holt I."/>
            <person name="Umayam L.A."/>
            <person name="Mason T."/>
            <person name="Brenner M."/>
            <person name="Shea T.P."/>
            <person name="Parksey D."/>
            <person name="Nierman W.C."/>
            <person name="Feldblyum T.V."/>
            <person name="Hansen C.L."/>
            <person name="Craven M.B."/>
            <person name="Radune D."/>
            <person name="Vamathevan J."/>
            <person name="Khouri H."/>
            <person name="White O."/>
            <person name="Gruber T.M."/>
            <person name="Ketchum K.A."/>
            <person name="Venter J.C."/>
            <person name="Tettelin H."/>
            <person name="Bryant D.A."/>
            <person name="Fraser C.M."/>
        </authorList>
    </citation>
    <scope>NUCLEOTIDE SEQUENCE [LARGE SCALE GENOMIC DNA]</scope>
    <source>
        <strain evidence="4">ATCC 49652 / DSM 12025 / NBRC 103806 / TLS</strain>
    </source>
</reference>
<dbReference type="HOGENOM" id="CLU_117621_0_1_10"/>
<dbReference type="PROSITE" id="PS00352">
    <property type="entry name" value="CSD_1"/>
    <property type="match status" value="1"/>
</dbReference>
<evidence type="ECO:0000313" key="4">
    <source>
        <dbReference type="Proteomes" id="UP000001007"/>
    </source>
</evidence>
<feature type="domain" description="CSD" evidence="2">
    <location>
        <begin position="1"/>
        <end position="67"/>
    </location>
</feature>
<dbReference type="InterPro" id="IPR002059">
    <property type="entry name" value="CSP_DNA-bd"/>
</dbReference>
<dbReference type="SMART" id="SM00357">
    <property type="entry name" value="CSP"/>
    <property type="match status" value="1"/>
</dbReference>
<evidence type="ECO:0000256" key="1">
    <source>
        <dbReference type="RuleBase" id="RU000408"/>
    </source>
</evidence>
<dbReference type="Proteomes" id="UP000001007">
    <property type="component" value="Chromosome"/>
</dbReference>
<dbReference type="InterPro" id="IPR019844">
    <property type="entry name" value="CSD_CS"/>
</dbReference>
<dbReference type="GO" id="GO:0003676">
    <property type="term" value="F:nucleic acid binding"/>
    <property type="evidence" value="ECO:0007669"/>
    <property type="project" value="InterPro"/>
</dbReference>
<dbReference type="CDD" id="cd04458">
    <property type="entry name" value="CSP_CDS"/>
    <property type="match status" value="1"/>
</dbReference>
<dbReference type="EMBL" id="AE006470">
    <property type="protein sequence ID" value="AAM71852.1"/>
    <property type="molecule type" value="Genomic_DNA"/>
</dbReference>
<dbReference type="AlphaFoldDB" id="Q8KES2"/>
<dbReference type="Pfam" id="PF00313">
    <property type="entry name" value="CSD"/>
    <property type="match status" value="1"/>
</dbReference>
<dbReference type="eggNOG" id="COG1278">
    <property type="taxonomic scope" value="Bacteria"/>
</dbReference>